<comment type="similarity">
    <text evidence="1">Belongs to the bacterial ribosomal protein bS18 family.</text>
</comment>
<dbReference type="AlphaFoldDB" id="A0A645D4M5"/>
<evidence type="ECO:0000256" key="1">
    <source>
        <dbReference type="ARBA" id="ARBA00005589"/>
    </source>
</evidence>
<dbReference type="InterPro" id="IPR036870">
    <property type="entry name" value="Ribosomal_bS18_sf"/>
</dbReference>
<dbReference type="SUPFAM" id="SSF46911">
    <property type="entry name" value="Ribosomal protein S18"/>
    <property type="match status" value="1"/>
</dbReference>
<gene>
    <name evidence="4" type="primary">rpsR_30</name>
    <name evidence="4" type="ORF">SDC9_131232</name>
</gene>
<organism evidence="4">
    <name type="scientific">bioreactor metagenome</name>
    <dbReference type="NCBI Taxonomy" id="1076179"/>
    <lineage>
        <taxon>unclassified sequences</taxon>
        <taxon>metagenomes</taxon>
        <taxon>ecological metagenomes</taxon>
    </lineage>
</organism>
<dbReference type="PANTHER" id="PTHR13479:SF40">
    <property type="entry name" value="SMALL RIBOSOMAL SUBUNIT PROTEIN BS18M"/>
    <property type="match status" value="1"/>
</dbReference>
<keyword evidence="2 4" id="KW-0689">Ribosomal protein</keyword>
<dbReference type="GO" id="GO:0022627">
    <property type="term" value="C:cytosolic small ribosomal subunit"/>
    <property type="evidence" value="ECO:0007669"/>
    <property type="project" value="TreeGrafter"/>
</dbReference>
<dbReference type="GO" id="GO:0070181">
    <property type="term" value="F:small ribosomal subunit rRNA binding"/>
    <property type="evidence" value="ECO:0007669"/>
    <property type="project" value="TreeGrafter"/>
</dbReference>
<dbReference type="Gene3D" id="4.10.640.10">
    <property type="entry name" value="Ribosomal protein S18"/>
    <property type="match status" value="1"/>
</dbReference>
<dbReference type="GO" id="GO:0003735">
    <property type="term" value="F:structural constituent of ribosome"/>
    <property type="evidence" value="ECO:0007669"/>
    <property type="project" value="InterPro"/>
</dbReference>
<dbReference type="EMBL" id="VSSQ01032778">
    <property type="protein sequence ID" value="MPM84161.1"/>
    <property type="molecule type" value="Genomic_DNA"/>
</dbReference>
<sequence>MGFKKVRPHKKFCYFKKNNIEFIDYKDVETLKMFIAPTGKISPRHATGTCAKHQRELAKAIKNARFMALLPFVAD</sequence>
<reference evidence="4" key="1">
    <citation type="submission" date="2019-08" db="EMBL/GenBank/DDBJ databases">
        <authorList>
            <person name="Kucharzyk K."/>
            <person name="Murdoch R.W."/>
            <person name="Higgins S."/>
            <person name="Loffler F."/>
        </authorList>
    </citation>
    <scope>NUCLEOTIDE SEQUENCE</scope>
</reference>
<dbReference type="PANTHER" id="PTHR13479">
    <property type="entry name" value="30S RIBOSOMAL PROTEIN S18"/>
    <property type="match status" value="1"/>
</dbReference>
<dbReference type="PRINTS" id="PR00974">
    <property type="entry name" value="RIBOSOMALS18"/>
</dbReference>
<evidence type="ECO:0000256" key="2">
    <source>
        <dbReference type="ARBA" id="ARBA00022980"/>
    </source>
</evidence>
<dbReference type="GO" id="GO:0006412">
    <property type="term" value="P:translation"/>
    <property type="evidence" value="ECO:0007669"/>
    <property type="project" value="InterPro"/>
</dbReference>
<dbReference type="InterPro" id="IPR001648">
    <property type="entry name" value="Ribosomal_bS18"/>
</dbReference>
<accession>A0A645D4M5</accession>
<evidence type="ECO:0000256" key="3">
    <source>
        <dbReference type="ARBA" id="ARBA00023274"/>
    </source>
</evidence>
<comment type="caution">
    <text evidence="4">The sequence shown here is derived from an EMBL/GenBank/DDBJ whole genome shotgun (WGS) entry which is preliminary data.</text>
</comment>
<evidence type="ECO:0000313" key="4">
    <source>
        <dbReference type="EMBL" id="MPM84161.1"/>
    </source>
</evidence>
<dbReference type="Pfam" id="PF01084">
    <property type="entry name" value="Ribosomal_S18"/>
    <property type="match status" value="1"/>
</dbReference>
<proteinExistence type="inferred from homology"/>
<protein>
    <submittedName>
        <fullName evidence="4">30S ribosomal protein S18</fullName>
    </submittedName>
</protein>
<name>A0A645D4M5_9ZZZZ</name>
<dbReference type="HAMAP" id="MF_00270">
    <property type="entry name" value="Ribosomal_bS18"/>
    <property type="match status" value="1"/>
</dbReference>
<dbReference type="NCBIfam" id="TIGR00165">
    <property type="entry name" value="S18"/>
    <property type="match status" value="1"/>
</dbReference>
<keyword evidence="3" id="KW-0687">Ribonucleoprotein</keyword>